<protein>
    <submittedName>
        <fullName evidence="3">Uncharacterized protein</fullName>
    </submittedName>
</protein>
<reference evidence="4" key="1">
    <citation type="journal article" date="2023" name="Mol. Phylogenet. Evol.">
        <title>Genome-scale phylogeny and comparative genomics of the fungal order Sordariales.</title>
        <authorList>
            <person name="Hensen N."/>
            <person name="Bonometti L."/>
            <person name="Westerberg I."/>
            <person name="Brannstrom I.O."/>
            <person name="Guillou S."/>
            <person name="Cros-Aarteil S."/>
            <person name="Calhoun S."/>
            <person name="Haridas S."/>
            <person name="Kuo A."/>
            <person name="Mondo S."/>
            <person name="Pangilinan J."/>
            <person name="Riley R."/>
            <person name="LaButti K."/>
            <person name="Andreopoulos B."/>
            <person name="Lipzen A."/>
            <person name="Chen C."/>
            <person name="Yan M."/>
            <person name="Daum C."/>
            <person name="Ng V."/>
            <person name="Clum A."/>
            <person name="Steindorff A."/>
            <person name="Ohm R.A."/>
            <person name="Martin F."/>
            <person name="Silar P."/>
            <person name="Natvig D.O."/>
            <person name="Lalanne C."/>
            <person name="Gautier V."/>
            <person name="Ament-Velasquez S.L."/>
            <person name="Kruys A."/>
            <person name="Hutchinson M.I."/>
            <person name="Powell A.J."/>
            <person name="Barry K."/>
            <person name="Miller A.N."/>
            <person name="Grigoriev I.V."/>
            <person name="Debuchy R."/>
            <person name="Gladieux P."/>
            <person name="Hiltunen Thoren M."/>
            <person name="Johannesson H."/>
        </authorList>
    </citation>
    <scope>NUCLEOTIDE SEQUENCE [LARGE SCALE GENOMIC DNA]</scope>
    <source>
        <strain evidence="4">CBS 340.73</strain>
    </source>
</reference>
<proteinExistence type="predicted"/>
<keyword evidence="4" id="KW-1185">Reference proteome</keyword>
<feature type="region of interest" description="Disordered" evidence="1">
    <location>
        <begin position="111"/>
        <end position="132"/>
    </location>
</feature>
<name>A0AAN6NEA8_9PEZI</name>
<evidence type="ECO:0000256" key="1">
    <source>
        <dbReference type="SAM" id="MobiDB-lite"/>
    </source>
</evidence>
<sequence length="745" mass="81043">MEDVGFGGHSYAMGSRIPSIRGRGAMGFGTSTVGSQIPSRAVFGRAATTSQCNDPNLCQKPVGGSMTIPIVLGVCIPVVVAISVLLYLHRRNVKKQQREDAMDPHKSLDFGLAEQAARGSNGKRKSILGREKDHSRFKQMSMDMNLSSPYLLPPELQNSRESLARSLHANEADPYRPVAQYAASDAASIRSRGASIYTPSLASPKTLVPPRPFPRSPTSPEPPARAKSPQELPGESPPRPVAKDAGPAQAELPAEEDVRMPAVPIIQEPPAAAKGGARKPMMSPPHQSPADSAVEMGYENPFEVHEIPGPEQPGLGIADHHQPQQASIHNAPTNPHTPQVAIIEEEPLEYYDYDYPDDQQNVHGQQQHGGHDERGRNMQRQSHMYDENGQQGGGLGVPQQRDTRRLSVGFRPLPPDDIMDSEDPEYRANRIRSFYKEYFDDSGRNDAAPPMPPMPQQHHHQQQQQQQQRGGNDYYEDYDDNYVAEGLPYFDPETNTFVMPYAQPVARRAMTPPPTGQRFAGPKPPRAFHGSLANMNGPRGPRGPPRPDSSVSNAMGPRPGSSVSAAYGRPRAGSTMSGGRFGGAPRKPMPPPAPLNTLPNPSKLKDDSFALLGSIEFAPPESFADRARGRSQSPAGERRPYKVNMPAHSPLVNAFEELPVLPSPHLLRKSATFTALDFAPPRKFTEGGDARSETGSIRSNRSGTSAVALAAVRNGAGRVSRLPGDTVFTQSAMQQTLKPSWNMRD</sequence>
<feature type="compositionally biased region" description="Low complexity" evidence="1">
    <location>
        <begin position="358"/>
        <end position="368"/>
    </location>
</feature>
<feature type="compositionally biased region" description="Polar residues" evidence="1">
    <location>
        <begin position="323"/>
        <end position="337"/>
    </location>
</feature>
<dbReference type="EMBL" id="MU853765">
    <property type="protein sequence ID" value="KAK3943499.1"/>
    <property type="molecule type" value="Genomic_DNA"/>
</dbReference>
<dbReference type="PANTHER" id="PTHR42088:SF1">
    <property type="entry name" value="YALI0F10131P"/>
    <property type="match status" value="1"/>
</dbReference>
<dbReference type="AlphaFoldDB" id="A0AAN6NEA8"/>
<evidence type="ECO:0000256" key="2">
    <source>
        <dbReference type="SAM" id="Phobius"/>
    </source>
</evidence>
<comment type="caution">
    <text evidence="3">The sequence shown here is derived from an EMBL/GenBank/DDBJ whole genome shotgun (WGS) entry which is preliminary data.</text>
</comment>
<dbReference type="PANTHER" id="PTHR42088">
    <property type="entry name" value="YALI0F10131P"/>
    <property type="match status" value="1"/>
</dbReference>
<feature type="compositionally biased region" description="Low complexity" evidence="1">
    <location>
        <begin position="269"/>
        <end position="280"/>
    </location>
</feature>
<evidence type="ECO:0000313" key="4">
    <source>
        <dbReference type="Proteomes" id="UP001303473"/>
    </source>
</evidence>
<feature type="compositionally biased region" description="Polar residues" evidence="1">
    <location>
        <begin position="693"/>
        <end position="704"/>
    </location>
</feature>
<gene>
    <name evidence="3" type="ORF">QBC46DRAFT_34196</name>
</gene>
<keyword evidence="2" id="KW-0472">Membrane</keyword>
<feature type="region of interest" description="Disordered" evidence="1">
    <location>
        <begin position="622"/>
        <end position="643"/>
    </location>
</feature>
<evidence type="ECO:0000313" key="3">
    <source>
        <dbReference type="EMBL" id="KAK3943499.1"/>
    </source>
</evidence>
<feature type="transmembrane region" description="Helical" evidence="2">
    <location>
        <begin position="66"/>
        <end position="88"/>
    </location>
</feature>
<feature type="region of interest" description="Disordered" evidence="1">
    <location>
        <begin position="200"/>
        <end position="337"/>
    </location>
</feature>
<feature type="region of interest" description="Disordered" evidence="1">
    <location>
        <begin position="507"/>
        <end position="601"/>
    </location>
</feature>
<feature type="compositionally biased region" description="Basic and acidic residues" evidence="1">
    <location>
        <begin position="683"/>
        <end position="692"/>
    </location>
</feature>
<feature type="compositionally biased region" description="Pro residues" evidence="1">
    <location>
        <begin position="207"/>
        <end position="223"/>
    </location>
</feature>
<organism evidence="3 4">
    <name type="scientific">Diplogelasinospora grovesii</name>
    <dbReference type="NCBI Taxonomy" id="303347"/>
    <lineage>
        <taxon>Eukaryota</taxon>
        <taxon>Fungi</taxon>
        <taxon>Dikarya</taxon>
        <taxon>Ascomycota</taxon>
        <taxon>Pezizomycotina</taxon>
        <taxon>Sordariomycetes</taxon>
        <taxon>Sordariomycetidae</taxon>
        <taxon>Sordariales</taxon>
        <taxon>Diplogelasinosporaceae</taxon>
        <taxon>Diplogelasinospora</taxon>
    </lineage>
</organism>
<feature type="compositionally biased region" description="Basic and acidic residues" evidence="1">
    <location>
        <begin position="424"/>
        <end position="444"/>
    </location>
</feature>
<feature type="region of interest" description="Disordered" evidence="1">
    <location>
        <begin position="683"/>
        <end position="704"/>
    </location>
</feature>
<accession>A0AAN6NEA8</accession>
<dbReference type="Proteomes" id="UP001303473">
    <property type="component" value="Unassembled WGS sequence"/>
</dbReference>
<keyword evidence="2" id="KW-1133">Transmembrane helix</keyword>
<feature type="region of interest" description="Disordered" evidence="1">
    <location>
        <begin position="353"/>
        <end position="478"/>
    </location>
</feature>
<keyword evidence="2" id="KW-0812">Transmembrane</keyword>